<organism evidence="2 5">
    <name type="scientific">Juglans regia</name>
    <name type="common">English walnut</name>
    <dbReference type="NCBI Taxonomy" id="51240"/>
    <lineage>
        <taxon>Eukaryota</taxon>
        <taxon>Viridiplantae</taxon>
        <taxon>Streptophyta</taxon>
        <taxon>Embryophyta</taxon>
        <taxon>Tracheophyta</taxon>
        <taxon>Spermatophyta</taxon>
        <taxon>Magnoliopsida</taxon>
        <taxon>eudicotyledons</taxon>
        <taxon>Gunneridae</taxon>
        <taxon>Pentapetalae</taxon>
        <taxon>rosids</taxon>
        <taxon>fabids</taxon>
        <taxon>Fagales</taxon>
        <taxon>Juglandaceae</taxon>
        <taxon>Juglans</taxon>
    </lineage>
</organism>
<dbReference type="PROSITE" id="PS51222">
    <property type="entry name" value="DCD"/>
    <property type="match status" value="1"/>
</dbReference>
<evidence type="ECO:0000313" key="6">
    <source>
        <dbReference type="RefSeq" id="XP_035549203.1"/>
    </source>
</evidence>
<evidence type="ECO:0000259" key="1">
    <source>
        <dbReference type="PROSITE" id="PS51222"/>
    </source>
</evidence>
<dbReference type="Pfam" id="PF10539">
    <property type="entry name" value="Dev_Cell_Death"/>
    <property type="match status" value="1"/>
</dbReference>
<dbReference type="RefSeq" id="XP_035549201.1">
    <property type="nucleotide sequence ID" value="XM_035693308.1"/>
</dbReference>
<proteinExistence type="predicted"/>
<gene>
    <name evidence="3 4 5 6" type="primary">LOC109005534</name>
</gene>
<dbReference type="PANTHER" id="PTHR46444:SF3">
    <property type="entry name" value="DCD (DEVELOPMENT AND CELL DEATH) DOMAIN PROTEIN"/>
    <property type="match status" value="1"/>
</dbReference>
<evidence type="ECO:0000313" key="3">
    <source>
        <dbReference type="RefSeq" id="XP_035549200.1"/>
    </source>
</evidence>
<dbReference type="InterPro" id="IPR013989">
    <property type="entry name" value="Dev_and_cell_death_domain"/>
</dbReference>
<protein>
    <submittedName>
        <fullName evidence="3 4">Uncharacterized protein LOC109005534</fullName>
    </submittedName>
</protein>
<accession>A0A6P9F384</accession>
<evidence type="ECO:0000313" key="2">
    <source>
        <dbReference type="Proteomes" id="UP000235220"/>
    </source>
</evidence>
<sequence>MCNAKTKPDCFRYRVMGVTTSKKDVVMGIKPGIKLFLYDFDLKLLYGIYKVASSGGMKLEPRAFGGAFPLHVRFSWSVRFTIEKDSLPLLEDVFKKATKENYNEKHKFKTELTVKQARNLVKLFRPAEVHSTVLPVCSPQFARVGDSKVHEIVREVWPRYHKETLARDPYTDGDSSRFQLPSYEGIISVLYTETWQLYQERRLLGTFSRLERTIELMVLRESTF</sequence>
<dbReference type="AlphaFoldDB" id="A0A6P9F384"/>
<dbReference type="Proteomes" id="UP000235220">
    <property type="component" value="Chromosome 8"/>
</dbReference>
<evidence type="ECO:0000313" key="5">
    <source>
        <dbReference type="RefSeq" id="XP_035549202.1"/>
    </source>
</evidence>
<evidence type="ECO:0000313" key="4">
    <source>
        <dbReference type="RefSeq" id="XP_035549201.1"/>
    </source>
</evidence>
<dbReference type="GeneID" id="109005534"/>
<dbReference type="OrthoDB" id="1920894at2759"/>
<dbReference type="KEGG" id="jre:109005534"/>
<dbReference type="RefSeq" id="XP_035549200.1">
    <property type="nucleotide sequence ID" value="XM_035693307.1"/>
</dbReference>
<keyword evidence="2" id="KW-1185">Reference proteome</keyword>
<reference evidence="3 4" key="1">
    <citation type="submission" date="2025-04" db="UniProtKB">
        <authorList>
            <consortium name="RefSeq"/>
        </authorList>
    </citation>
    <scope>IDENTIFICATION</scope>
    <source>
        <tissue evidence="3 4">Leaves</tissue>
    </source>
</reference>
<feature type="domain" description="DCD" evidence="1">
    <location>
        <begin position="1"/>
        <end position="126"/>
    </location>
</feature>
<dbReference type="PANTHER" id="PTHR46444">
    <property type="entry name" value="DCD (DEVELOPMENT AND CELL DEATH) DOMAIN PROTEIN-RELATED"/>
    <property type="match status" value="1"/>
</dbReference>
<dbReference type="RefSeq" id="XP_035549203.1">
    <property type="nucleotide sequence ID" value="XM_035693310.1"/>
</dbReference>
<dbReference type="SMART" id="SM00767">
    <property type="entry name" value="DCD"/>
    <property type="match status" value="1"/>
</dbReference>
<name>A0A6P9F384_JUGRE</name>
<dbReference type="RefSeq" id="XP_035549202.1">
    <property type="nucleotide sequence ID" value="XM_035693309.1"/>
</dbReference>